<accession>A0A1G7QL74</accession>
<dbReference type="GO" id="GO:0005886">
    <property type="term" value="C:plasma membrane"/>
    <property type="evidence" value="ECO:0007669"/>
    <property type="project" value="TreeGrafter"/>
</dbReference>
<gene>
    <name evidence="2" type="ORF">SAMN05444167_3912</name>
</gene>
<dbReference type="PANTHER" id="PTHR34989:SF1">
    <property type="entry name" value="PROTEIN HDED"/>
    <property type="match status" value="1"/>
</dbReference>
<dbReference type="RefSeq" id="WP_083346630.1">
    <property type="nucleotide sequence ID" value="NZ_LT629690.1"/>
</dbReference>
<dbReference type="OrthoDB" id="9815400at2"/>
<sequence>MAETDVVATERSHGVSIAISVLMIVIGLLALAMPLLAGVAVTAIFGWGLILMGFLHLVLGWQVRGLGAHIWEFFVALVYLFCGIYTLMHPLAGLVGLTAILGAYLLIKGIAELVGGLAARRIPGSGWLLLDGVISLVLAGIIWAHVLAAATWVIGTLLGFSILFTGFSRLLLLLSVKRSYRTATV</sequence>
<dbReference type="Pfam" id="PF03729">
    <property type="entry name" value="DUF308"/>
    <property type="match status" value="1"/>
</dbReference>
<feature type="transmembrane region" description="Helical" evidence="1">
    <location>
        <begin position="94"/>
        <end position="115"/>
    </location>
</feature>
<feature type="transmembrane region" description="Helical" evidence="1">
    <location>
        <begin position="127"/>
        <end position="146"/>
    </location>
</feature>
<proteinExistence type="predicted"/>
<dbReference type="PANTHER" id="PTHR34989">
    <property type="entry name" value="PROTEIN HDED"/>
    <property type="match status" value="1"/>
</dbReference>
<keyword evidence="1" id="KW-0472">Membrane</keyword>
<keyword evidence="1" id="KW-1133">Transmembrane helix</keyword>
<keyword evidence="3" id="KW-1185">Reference proteome</keyword>
<evidence type="ECO:0000313" key="2">
    <source>
        <dbReference type="EMBL" id="SDF99263.1"/>
    </source>
</evidence>
<evidence type="ECO:0000256" key="1">
    <source>
        <dbReference type="SAM" id="Phobius"/>
    </source>
</evidence>
<feature type="transmembrane region" description="Helical" evidence="1">
    <location>
        <begin position="12"/>
        <end position="33"/>
    </location>
</feature>
<feature type="transmembrane region" description="Helical" evidence="1">
    <location>
        <begin position="39"/>
        <end position="58"/>
    </location>
</feature>
<dbReference type="AlphaFoldDB" id="A0A1G7QL74"/>
<dbReference type="EMBL" id="LT629690">
    <property type="protein sequence ID" value="SDF99263.1"/>
    <property type="molecule type" value="Genomic_DNA"/>
</dbReference>
<protein>
    <submittedName>
        <fullName evidence="2">Uncharacterized membrane protein HdeD, DUF308 family</fullName>
    </submittedName>
</protein>
<evidence type="ECO:0000313" key="3">
    <source>
        <dbReference type="Proteomes" id="UP000182427"/>
    </source>
</evidence>
<dbReference type="InterPro" id="IPR052712">
    <property type="entry name" value="Acid_resist_chaperone_HdeD"/>
</dbReference>
<dbReference type="Proteomes" id="UP000182427">
    <property type="component" value="Chromosome I"/>
</dbReference>
<reference evidence="2 3" key="1">
    <citation type="submission" date="2016-10" db="EMBL/GenBank/DDBJ databases">
        <authorList>
            <person name="de Groot N.N."/>
        </authorList>
    </citation>
    <scope>NUCLEOTIDE SEQUENCE [LARGE SCALE GENOMIC DNA]</scope>
    <source>
        <strain evidence="2 3">GAS232</strain>
    </source>
</reference>
<name>A0A1G7QL74_9BACT</name>
<organism evidence="2 3">
    <name type="scientific">Terriglobus roseus</name>
    <dbReference type="NCBI Taxonomy" id="392734"/>
    <lineage>
        <taxon>Bacteria</taxon>
        <taxon>Pseudomonadati</taxon>
        <taxon>Acidobacteriota</taxon>
        <taxon>Terriglobia</taxon>
        <taxon>Terriglobales</taxon>
        <taxon>Acidobacteriaceae</taxon>
        <taxon>Terriglobus</taxon>
    </lineage>
</organism>
<dbReference type="InterPro" id="IPR005325">
    <property type="entry name" value="DUF308_memb"/>
</dbReference>
<feature type="transmembrane region" description="Helical" evidence="1">
    <location>
        <begin position="70"/>
        <end position="88"/>
    </location>
</feature>
<feature type="transmembrane region" description="Helical" evidence="1">
    <location>
        <begin position="152"/>
        <end position="172"/>
    </location>
</feature>
<keyword evidence="1" id="KW-0812">Transmembrane</keyword>